<name>A0A9X2R5G2_9BACT</name>
<evidence type="ECO:0000313" key="5">
    <source>
        <dbReference type="EMBL" id="MCS3864622.1"/>
    </source>
</evidence>
<dbReference type="PANTHER" id="PTHR33055:SF3">
    <property type="entry name" value="PUTATIVE TRANSPOSASE FOR IS117-RELATED"/>
    <property type="match status" value="1"/>
</dbReference>
<dbReference type="GO" id="GO:0004803">
    <property type="term" value="F:transposase activity"/>
    <property type="evidence" value="ECO:0007669"/>
    <property type="project" value="InterPro"/>
</dbReference>
<comment type="caution">
    <text evidence="5">The sequence shown here is derived from an EMBL/GenBank/DDBJ whole genome shotgun (WGS) entry which is preliminary data.</text>
</comment>
<feature type="domain" description="Transposase IS116/IS110/IS902 C-terminal" evidence="4">
    <location>
        <begin position="219"/>
        <end position="287"/>
    </location>
</feature>
<sequence length="336" mass="38624">MQDSTAYIGLDVHSRTCTMAWLNEAGDYHGPSTFQTSGQTIRKNVDEIKAKEKIVTLEEGPLAFWTARTLEEVVERTVVCDPRENYLISRSARKDDEADAKALARLLRLGEVKEVYQPSGDRRALFKQAASHYADLRDQLRKLKQKIKARLKRWGLWDIPSADVYSKSGRSEYLEKLSHDRIRTQVRSLYRLLDQTSEEKQKARRELIELGQPYSEIQEFQEIPGIGPIGAHLFDAIIQTPHRFSTKQELYRYCKLGIESRSSGDRREQEQLDDAGHGELKHISYQAFRPYCAGGEGRQRDQNLLRSIAQANKKPNSCTPEHPTQDRREHVGALEE</sequence>
<dbReference type="PANTHER" id="PTHR33055">
    <property type="entry name" value="TRANSPOSASE FOR INSERTION SEQUENCE ELEMENT IS1111A"/>
    <property type="match status" value="1"/>
</dbReference>
<dbReference type="AlphaFoldDB" id="A0A9X2R5G2"/>
<reference evidence="5" key="1">
    <citation type="submission" date="2022-08" db="EMBL/GenBank/DDBJ databases">
        <title>Genomic Encyclopedia of Type Strains, Phase V (KMG-V): Genome sequencing to study the core and pangenomes of soil and plant-associated prokaryotes.</title>
        <authorList>
            <person name="Whitman W."/>
        </authorList>
    </citation>
    <scope>NUCLEOTIDE SEQUENCE</scope>
    <source>
        <strain evidence="5">SP2016B</strain>
    </source>
</reference>
<organism evidence="5 6">
    <name type="scientific">Salinibacter ruber</name>
    <dbReference type="NCBI Taxonomy" id="146919"/>
    <lineage>
        <taxon>Bacteria</taxon>
        <taxon>Pseudomonadati</taxon>
        <taxon>Rhodothermota</taxon>
        <taxon>Rhodothermia</taxon>
        <taxon>Rhodothermales</taxon>
        <taxon>Salinibacteraceae</taxon>
        <taxon>Salinibacter</taxon>
    </lineage>
</organism>
<feature type="compositionally biased region" description="Polar residues" evidence="2">
    <location>
        <begin position="308"/>
        <end position="319"/>
    </location>
</feature>
<keyword evidence="1" id="KW-0175">Coiled coil</keyword>
<evidence type="ECO:0000256" key="1">
    <source>
        <dbReference type="SAM" id="Coils"/>
    </source>
</evidence>
<dbReference type="RefSeq" id="WP_259083312.1">
    <property type="nucleotide sequence ID" value="NZ_JANTYZ010000002.1"/>
</dbReference>
<dbReference type="Proteomes" id="UP001155034">
    <property type="component" value="Unassembled WGS sequence"/>
</dbReference>
<feature type="region of interest" description="Disordered" evidence="2">
    <location>
        <begin position="308"/>
        <end position="336"/>
    </location>
</feature>
<dbReference type="Pfam" id="PF01548">
    <property type="entry name" value="DEDD_Tnp_IS110"/>
    <property type="match status" value="1"/>
</dbReference>
<feature type="coiled-coil region" evidence="1">
    <location>
        <begin position="126"/>
        <end position="153"/>
    </location>
</feature>
<dbReference type="InterPro" id="IPR003346">
    <property type="entry name" value="Transposase_20"/>
</dbReference>
<accession>A0A9X2R5G2</accession>
<protein>
    <submittedName>
        <fullName evidence="5">Transposase</fullName>
    </submittedName>
</protein>
<dbReference type="GO" id="GO:0006313">
    <property type="term" value="P:DNA transposition"/>
    <property type="evidence" value="ECO:0007669"/>
    <property type="project" value="InterPro"/>
</dbReference>
<gene>
    <name evidence="5" type="ORF">GGP82_001168</name>
</gene>
<dbReference type="InterPro" id="IPR047650">
    <property type="entry name" value="Transpos_IS110"/>
</dbReference>
<dbReference type="InterPro" id="IPR002525">
    <property type="entry name" value="Transp_IS110-like_N"/>
</dbReference>
<evidence type="ECO:0000259" key="3">
    <source>
        <dbReference type="Pfam" id="PF01548"/>
    </source>
</evidence>
<feature type="compositionally biased region" description="Basic and acidic residues" evidence="2">
    <location>
        <begin position="323"/>
        <end position="336"/>
    </location>
</feature>
<proteinExistence type="predicted"/>
<evidence type="ECO:0000259" key="4">
    <source>
        <dbReference type="Pfam" id="PF02371"/>
    </source>
</evidence>
<dbReference type="Pfam" id="PF02371">
    <property type="entry name" value="Transposase_20"/>
    <property type="match status" value="1"/>
</dbReference>
<evidence type="ECO:0000313" key="6">
    <source>
        <dbReference type="Proteomes" id="UP001155034"/>
    </source>
</evidence>
<feature type="domain" description="Transposase IS110-like N-terminal" evidence="3">
    <location>
        <begin position="8"/>
        <end position="153"/>
    </location>
</feature>
<evidence type="ECO:0000256" key="2">
    <source>
        <dbReference type="SAM" id="MobiDB-lite"/>
    </source>
</evidence>
<dbReference type="GO" id="GO:0003677">
    <property type="term" value="F:DNA binding"/>
    <property type="evidence" value="ECO:0007669"/>
    <property type="project" value="InterPro"/>
</dbReference>
<dbReference type="EMBL" id="JANTYZ010000002">
    <property type="protein sequence ID" value="MCS3864622.1"/>
    <property type="molecule type" value="Genomic_DNA"/>
</dbReference>